<dbReference type="AlphaFoldDB" id="A0A2I0SXX6"/>
<sequence length="77" mass="8447">MVASFMSAEAAAVEPRRGATLQRLQELRKGMQRLSVDDEASTEPVLFTEMPPPGSCARLRRGARVTGSPWTDARQDT</sequence>
<accession>A0A2I0SXX6</accession>
<evidence type="ECO:0000313" key="2">
    <source>
        <dbReference type="EMBL" id="PKT74781.1"/>
    </source>
</evidence>
<evidence type="ECO:0000313" key="3">
    <source>
        <dbReference type="Proteomes" id="UP000236178"/>
    </source>
</evidence>
<evidence type="ECO:0000256" key="1">
    <source>
        <dbReference type="SAM" id="MobiDB-lite"/>
    </source>
</evidence>
<feature type="region of interest" description="Disordered" evidence="1">
    <location>
        <begin position="33"/>
        <end position="77"/>
    </location>
</feature>
<gene>
    <name evidence="2" type="ORF">CW362_02115</name>
</gene>
<proteinExistence type="predicted"/>
<dbReference type="EMBL" id="PJOS01000002">
    <property type="protein sequence ID" value="PKT74781.1"/>
    <property type="molecule type" value="Genomic_DNA"/>
</dbReference>
<protein>
    <submittedName>
        <fullName evidence="2">Uncharacterized protein</fullName>
    </submittedName>
</protein>
<dbReference type="Proteomes" id="UP000236178">
    <property type="component" value="Unassembled WGS sequence"/>
</dbReference>
<reference evidence="2 3" key="1">
    <citation type="submission" date="2017-12" db="EMBL/GenBank/DDBJ databases">
        <title>Streptomyces populusis sp. nov., a novel endophytic actinobacterium isolated from stems of Populus adenopoda Maxim.</title>
        <authorList>
            <person name="Wang Z."/>
        </authorList>
    </citation>
    <scope>NUCLEOTIDE SEQUENCE [LARGE SCALE GENOMIC DNA]</scope>
    <source>
        <strain evidence="2 3">A249</strain>
    </source>
</reference>
<keyword evidence="3" id="KW-1185">Reference proteome</keyword>
<organism evidence="2 3">
    <name type="scientific">Streptomyces populi</name>
    <dbReference type="NCBI Taxonomy" id="2058924"/>
    <lineage>
        <taxon>Bacteria</taxon>
        <taxon>Bacillati</taxon>
        <taxon>Actinomycetota</taxon>
        <taxon>Actinomycetes</taxon>
        <taxon>Kitasatosporales</taxon>
        <taxon>Streptomycetaceae</taxon>
        <taxon>Streptomyces</taxon>
    </lineage>
</organism>
<comment type="caution">
    <text evidence="2">The sequence shown here is derived from an EMBL/GenBank/DDBJ whole genome shotgun (WGS) entry which is preliminary data.</text>
</comment>
<name>A0A2I0SXX6_9ACTN</name>